<dbReference type="Gene3D" id="2.30.30.790">
    <property type="match status" value="1"/>
</dbReference>
<dbReference type="GO" id="GO:0005762">
    <property type="term" value="C:mitochondrial large ribosomal subunit"/>
    <property type="evidence" value="ECO:0007669"/>
    <property type="project" value="TreeGrafter"/>
</dbReference>
<dbReference type="AlphaFoldDB" id="A0A6F9DLX1"/>
<accession>A0A6F9DLX1</accession>
<keyword evidence="3" id="KW-0687">Ribonucleoprotein</keyword>
<evidence type="ECO:0000313" key="6">
    <source>
        <dbReference type="EMBL" id="CAB3263963.1"/>
    </source>
</evidence>
<evidence type="ECO:0000256" key="5">
    <source>
        <dbReference type="ARBA" id="ARBA00035359"/>
    </source>
</evidence>
<evidence type="ECO:0000256" key="1">
    <source>
        <dbReference type="ARBA" id="ARBA00005781"/>
    </source>
</evidence>
<organism evidence="6">
    <name type="scientific">Phallusia mammillata</name>
    <dbReference type="NCBI Taxonomy" id="59560"/>
    <lineage>
        <taxon>Eukaryota</taxon>
        <taxon>Metazoa</taxon>
        <taxon>Chordata</taxon>
        <taxon>Tunicata</taxon>
        <taxon>Ascidiacea</taxon>
        <taxon>Phlebobranchia</taxon>
        <taxon>Ascidiidae</taxon>
        <taxon>Phallusia</taxon>
    </lineage>
</organism>
<reference evidence="6" key="1">
    <citation type="submission" date="2020-04" db="EMBL/GenBank/DDBJ databases">
        <authorList>
            <person name="Neveu A P."/>
        </authorList>
    </citation>
    <scope>NUCLEOTIDE SEQUENCE</scope>
    <source>
        <tissue evidence="6">Whole embryo</tissue>
    </source>
</reference>
<evidence type="ECO:0000256" key="2">
    <source>
        <dbReference type="ARBA" id="ARBA00022980"/>
    </source>
</evidence>
<dbReference type="Pfam" id="PF01245">
    <property type="entry name" value="Ribosomal_L19"/>
    <property type="match status" value="1"/>
</dbReference>
<dbReference type="PANTHER" id="PTHR15680">
    <property type="entry name" value="RIBOSOMAL PROTEIN L19"/>
    <property type="match status" value="1"/>
</dbReference>
<dbReference type="InterPro" id="IPR001857">
    <property type="entry name" value="Ribosomal_bL19"/>
</dbReference>
<dbReference type="InterPro" id="IPR038657">
    <property type="entry name" value="Ribosomal_bL19_sf"/>
</dbReference>
<dbReference type="GO" id="GO:0006412">
    <property type="term" value="P:translation"/>
    <property type="evidence" value="ECO:0007669"/>
    <property type="project" value="InterPro"/>
</dbReference>
<dbReference type="SUPFAM" id="SSF50104">
    <property type="entry name" value="Translation proteins SH3-like domain"/>
    <property type="match status" value="1"/>
</dbReference>
<protein>
    <recommendedName>
        <fullName evidence="4">Large ribosomal subunit protein bL19m</fullName>
    </recommendedName>
    <alternativeName>
        <fullName evidence="5">39S ribosomal protein L19, mitochondrial</fullName>
    </alternativeName>
</protein>
<dbReference type="EMBL" id="LR788101">
    <property type="protein sequence ID" value="CAB3263963.1"/>
    <property type="molecule type" value="mRNA"/>
</dbReference>
<evidence type="ECO:0000256" key="3">
    <source>
        <dbReference type="ARBA" id="ARBA00023274"/>
    </source>
</evidence>
<sequence>MMNKSWLFSLSRWTQSLSKEAKCARAPILHLSKRSSAFKAPTRPDLKTTESETTYAKGRENPMLFCEEYIPPQVQPDWHRNKLKYRLERMDCLRRRKAFNIPEFYPGSIVAVTVADKHAPGKSIRFNGRVLYKDGFGLGCKFALRNVIDGEGIEVVYHLYGPYIQKMEVLHLEKWVDTDLRYLRDADPSYCTIDPDMQPKALPPTSVELELFRERVKLNKSPRWQFQYQKHWPPPYNADFQSHFLEDELIESERFSAMESWRKYDICRHYDVTEMKEEIVAEMKANKSRIEKADSTLKQETS</sequence>
<name>A0A6F9DLX1_9ASCI</name>
<evidence type="ECO:0000256" key="4">
    <source>
        <dbReference type="ARBA" id="ARBA00035288"/>
    </source>
</evidence>
<dbReference type="PANTHER" id="PTHR15680:SF9">
    <property type="entry name" value="LARGE RIBOSOMAL SUBUNIT PROTEIN BL19M"/>
    <property type="match status" value="1"/>
</dbReference>
<comment type="similarity">
    <text evidence="1">Belongs to the bacterial ribosomal protein bL19 family.</text>
</comment>
<proteinExistence type="evidence at transcript level"/>
<gene>
    <name evidence="6" type="primary">Mrpl19</name>
</gene>
<keyword evidence="2 6" id="KW-0689">Ribosomal protein</keyword>
<dbReference type="GO" id="GO:0003735">
    <property type="term" value="F:structural constituent of ribosome"/>
    <property type="evidence" value="ECO:0007669"/>
    <property type="project" value="InterPro"/>
</dbReference>
<dbReference type="InterPro" id="IPR008991">
    <property type="entry name" value="Translation_prot_SH3-like_sf"/>
</dbReference>